<feature type="transmembrane region" description="Helical" evidence="1">
    <location>
        <begin position="38"/>
        <end position="62"/>
    </location>
</feature>
<organism evidence="2 3">
    <name type="scientific">Winogradskyella litoriviva</name>
    <dbReference type="NCBI Taxonomy" id="1220182"/>
    <lineage>
        <taxon>Bacteria</taxon>
        <taxon>Pseudomonadati</taxon>
        <taxon>Bacteroidota</taxon>
        <taxon>Flavobacteriia</taxon>
        <taxon>Flavobacteriales</taxon>
        <taxon>Flavobacteriaceae</taxon>
        <taxon>Winogradskyella</taxon>
    </lineage>
</organism>
<evidence type="ECO:0000256" key="1">
    <source>
        <dbReference type="SAM" id="Phobius"/>
    </source>
</evidence>
<feature type="transmembrane region" description="Helical" evidence="1">
    <location>
        <begin position="286"/>
        <end position="307"/>
    </location>
</feature>
<feature type="transmembrane region" description="Helical" evidence="1">
    <location>
        <begin position="168"/>
        <end position="187"/>
    </location>
</feature>
<keyword evidence="1" id="KW-0812">Transmembrane</keyword>
<feature type="transmembrane region" description="Helical" evidence="1">
    <location>
        <begin position="139"/>
        <end position="162"/>
    </location>
</feature>
<comment type="caution">
    <text evidence="2">The sequence shown here is derived from an EMBL/GenBank/DDBJ whole genome shotgun (WGS) entry which is preliminary data.</text>
</comment>
<feature type="transmembrane region" description="Helical" evidence="1">
    <location>
        <begin position="12"/>
        <end position="32"/>
    </location>
</feature>
<gene>
    <name evidence="2" type="ORF">HNV10_13770</name>
</gene>
<accession>A0ABX2E8B8</accession>
<feature type="transmembrane region" description="Helical" evidence="1">
    <location>
        <begin position="208"/>
        <end position="233"/>
    </location>
</feature>
<name>A0ABX2E8B8_9FLAO</name>
<dbReference type="Proteomes" id="UP000805085">
    <property type="component" value="Unassembled WGS sequence"/>
</dbReference>
<keyword evidence="3" id="KW-1185">Reference proteome</keyword>
<feature type="transmembrane region" description="Helical" evidence="1">
    <location>
        <begin position="82"/>
        <end position="105"/>
    </location>
</feature>
<dbReference type="RefSeq" id="WP_173301978.1">
    <property type="nucleotide sequence ID" value="NZ_JABRWQ010000006.1"/>
</dbReference>
<sequence>MEINHLLIKRFSLLSVVQVVNSVFPIALYLLLIDRLSIATVGVIMSWQMVFSIVASISNYNFPTILIPVAEKLKSQRILSVYWNRLLQIRFFVVSIVALLTIFSISFLPEVAILSFMILLGKLFNPSSYFIVMSKNRLLLIYNFCTRLLSFIIVFLCVTKVTCQWTNFIIGCSELFVSIVVLKYIKWSIGFKFIKVSKLFKFLKKERLPFYIQSVNALIIMVIIPLSHLFFGAYTAGVISIVEKMLMLIRGISGNLFFSVLPETWHKNNGKTIVLKSIPIFQKITFIIILASVAFIFLFKSIIIQKFSAEMPYYLLLAIVSFIPIILSTPFQILCFKFKRFKTIFYISKVHLFSLVIGVFILGKLFGVYGIISSIIIHETLCYYLYRKLN</sequence>
<protein>
    <recommendedName>
        <fullName evidence="4">O-antigen/teichoic acid export membrane protein</fullName>
    </recommendedName>
</protein>
<evidence type="ECO:0000313" key="2">
    <source>
        <dbReference type="EMBL" id="NRD24322.1"/>
    </source>
</evidence>
<feature type="transmembrane region" description="Helical" evidence="1">
    <location>
        <begin position="245"/>
        <end position="265"/>
    </location>
</feature>
<reference evidence="2 3" key="1">
    <citation type="journal article" date="2015" name="Int. J. Syst. Evol. Microbiol.">
        <title>Winogradskyella litoriviva sp. nov., isolated from coastal seawater.</title>
        <authorList>
            <person name="Nedashkovskaya O.I."/>
            <person name="Kukhlevskiy A.D."/>
            <person name="Zhukova N.V."/>
            <person name="Kim S.J."/>
            <person name="Rhee S.K."/>
            <person name="Mikhailov V.V."/>
        </authorList>
    </citation>
    <scope>NUCLEOTIDE SEQUENCE [LARGE SCALE GENOMIC DNA]</scope>
    <source>
        <strain evidence="2 3">KMM6491</strain>
    </source>
</reference>
<dbReference type="EMBL" id="JABRWQ010000006">
    <property type="protein sequence ID" value="NRD24322.1"/>
    <property type="molecule type" value="Genomic_DNA"/>
</dbReference>
<evidence type="ECO:0008006" key="4">
    <source>
        <dbReference type="Google" id="ProtNLM"/>
    </source>
</evidence>
<keyword evidence="1" id="KW-0472">Membrane</keyword>
<keyword evidence="1" id="KW-1133">Transmembrane helix</keyword>
<evidence type="ECO:0000313" key="3">
    <source>
        <dbReference type="Proteomes" id="UP000805085"/>
    </source>
</evidence>
<proteinExistence type="predicted"/>
<feature type="transmembrane region" description="Helical" evidence="1">
    <location>
        <begin position="313"/>
        <end position="336"/>
    </location>
</feature>